<comment type="caution">
    <text evidence="2">The sequence shown here is derived from an EMBL/GenBank/DDBJ whole genome shotgun (WGS) entry which is preliminary data.</text>
</comment>
<evidence type="ECO:0000313" key="4">
    <source>
        <dbReference type="Proteomes" id="UP000498980"/>
    </source>
</evidence>
<evidence type="ECO:0000313" key="3">
    <source>
        <dbReference type="EMBL" id="NYE44589.1"/>
    </source>
</evidence>
<protein>
    <submittedName>
        <fullName evidence="2">Uncharacterized protein</fullName>
    </submittedName>
</protein>
<evidence type="ECO:0000256" key="1">
    <source>
        <dbReference type="SAM" id="MobiDB-lite"/>
    </source>
</evidence>
<dbReference type="RefSeq" id="WP_173317243.1">
    <property type="nucleotide sequence ID" value="NZ_BAAAUE010000022.1"/>
</dbReference>
<dbReference type="EMBL" id="BLWC01000001">
    <property type="protein sequence ID" value="GFN01129.1"/>
    <property type="molecule type" value="Genomic_DNA"/>
</dbReference>
<proteinExistence type="predicted"/>
<reference evidence="2 4" key="1">
    <citation type="submission" date="2020-05" db="EMBL/GenBank/DDBJ databases">
        <title>Whole genome shotgun sequence of Streptomyces fulvorobeus NBRC 15897.</title>
        <authorList>
            <person name="Komaki H."/>
            <person name="Tamura T."/>
        </authorList>
    </citation>
    <scope>NUCLEOTIDE SEQUENCE [LARGE SCALE GENOMIC DNA]</scope>
    <source>
        <strain evidence="2 4">NBRC 15897</strain>
    </source>
</reference>
<keyword evidence="4" id="KW-1185">Reference proteome</keyword>
<organism evidence="2 4">
    <name type="scientific">Streptomyces fulvorobeus</name>
    <dbReference type="NCBI Taxonomy" id="284028"/>
    <lineage>
        <taxon>Bacteria</taxon>
        <taxon>Bacillati</taxon>
        <taxon>Actinomycetota</taxon>
        <taxon>Actinomycetes</taxon>
        <taxon>Kitasatosporales</taxon>
        <taxon>Streptomycetaceae</taxon>
        <taxon>Streptomyces</taxon>
    </lineage>
</organism>
<dbReference type="EMBL" id="JACCCF010000001">
    <property type="protein sequence ID" value="NYE44589.1"/>
    <property type="molecule type" value="Genomic_DNA"/>
</dbReference>
<name>A0A7J0CFF6_9ACTN</name>
<evidence type="ECO:0000313" key="2">
    <source>
        <dbReference type="EMBL" id="GFN01129.1"/>
    </source>
</evidence>
<feature type="region of interest" description="Disordered" evidence="1">
    <location>
        <begin position="1"/>
        <end position="21"/>
    </location>
</feature>
<dbReference type="Proteomes" id="UP000530403">
    <property type="component" value="Unassembled WGS sequence"/>
</dbReference>
<feature type="compositionally biased region" description="Basic and acidic residues" evidence="1">
    <location>
        <begin position="1"/>
        <end position="19"/>
    </location>
</feature>
<sequence>MIEDDAGGRERVGEQRDGDVAGAVEMEGFFPDALHRPGRAAVLYGLGLEPLASGCVAMPVRAVDSTTTA</sequence>
<dbReference type="AlphaFoldDB" id="A0A7J0CFF6"/>
<dbReference type="Proteomes" id="UP000498980">
    <property type="component" value="Unassembled WGS sequence"/>
</dbReference>
<accession>A0A7J0CFF6</accession>
<evidence type="ECO:0000313" key="5">
    <source>
        <dbReference type="Proteomes" id="UP000530403"/>
    </source>
</evidence>
<reference evidence="3 5" key="2">
    <citation type="submission" date="2020-07" db="EMBL/GenBank/DDBJ databases">
        <title>Sequencing the genomes of 1000 actinobacteria strains.</title>
        <authorList>
            <person name="Klenk H.-P."/>
        </authorList>
    </citation>
    <scope>NUCLEOTIDE SEQUENCE [LARGE SCALE GENOMIC DNA]</scope>
    <source>
        <strain evidence="3 5">DSM 41455</strain>
    </source>
</reference>
<gene>
    <name evidence="3" type="ORF">HEB29_005600</name>
    <name evidence="2" type="ORF">Sfulv_59390</name>
</gene>